<proteinExistence type="predicted"/>
<comment type="caution">
    <text evidence="1">The sequence shown here is derived from an EMBL/GenBank/DDBJ whole genome shotgun (WGS) entry which is preliminary data.</text>
</comment>
<dbReference type="InterPro" id="IPR019292">
    <property type="entry name" value="McrC"/>
</dbReference>
<dbReference type="AlphaFoldDB" id="A0A511VA53"/>
<evidence type="ECO:0000313" key="2">
    <source>
        <dbReference type="Proteomes" id="UP000321157"/>
    </source>
</evidence>
<protein>
    <recommendedName>
        <fullName evidence="3">Restriction endonuclease</fullName>
    </recommendedName>
</protein>
<dbReference type="PANTHER" id="PTHR38733">
    <property type="entry name" value="PROTEIN MCRC"/>
    <property type="match status" value="1"/>
</dbReference>
<dbReference type="Pfam" id="PF10117">
    <property type="entry name" value="McrBC"/>
    <property type="match status" value="1"/>
</dbReference>
<accession>A0A511VA53</accession>
<organism evidence="1 2">
    <name type="scientific">Aneurinibacillus danicus</name>
    <dbReference type="NCBI Taxonomy" id="267746"/>
    <lineage>
        <taxon>Bacteria</taxon>
        <taxon>Bacillati</taxon>
        <taxon>Bacillota</taxon>
        <taxon>Bacilli</taxon>
        <taxon>Bacillales</taxon>
        <taxon>Paenibacillaceae</taxon>
        <taxon>Aneurinibacillus group</taxon>
        <taxon>Aneurinibacillus</taxon>
    </lineage>
</organism>
<gene>
    <name evidence="1" type="ORF">ADA01nite_31890</name>
</gene>
<dbReference type="PANTHER" id="PTHR38733:SF1">
    <property type="entry name" value="TYPE IV METHYL-DIRECTED RESTRICTION ENZYME ECOKMCRBC"/>
    <property type="match status" value="1"/>
</dbReference>
<dbReference type="InterPro" id="IPR011604">
    <property type="entry name" value="PDDEXK-like_dom_sf"/>
</dbReference>
<name>A0A511VA53_9BACL</name>
<evidence type="ECO:0000313" key="1">
    <source>
        <dbReference type="EMBL" id="GEN35729.1"/>
    </source>
</evidence>
<dbReference type="RefSeq" id="WP_170230322.1">
    <property type="nucleotide sequence ID" value="NZ_BJXX01000148.1"/>
</dbReference>
<reference evidence="1 2" key="1">
    <citation type="submission" date="2019-07" db="EMBL/GenBank/DDBJ databases">
        <title>Whole genome shotgun sequence of Aneurinibacillus danicus NBRC 102444.</title>
        <authorList>
            <person name="Hosoyama A."/>
            <person name="Uohara A."/>
            <person name="Ohji S."/>
            <person name="Ichikawa N."/>
        </authorList>
    </citation>
    <scope>NUCLEOTIDE SEQUENCE [LARGE SCALE GENOMIC DNA]</scope>
    <source>
        <strain evidence="1 2">NBRC 102444</strain>
    </source>
</reference>
<dbReference type="Proteomes" id="UP000321157">
    <property type="component" value="Unassembled WGS sequence"/>
</dbReference>
<dbReference type="EMBL" id="BJXX01000148">
    <property type="protein sequence ID" value="GEN35729.1"/>
    <property type="molecule type" value="Genomic_DNA"/>
</dbReference>
<keyword evidence="2" id="KW-1185">Reference proteome</keyword>
<sequence length="413" mass="47757">MVNEKPLYKMKEYGTINGVRLSVKSAEILQREFGHVLSLRAIPGNAWEITAFSYVGRIELPDAVFLILPKLPIETVWDWLVWAYDISSLRFYPPVTTLAEMVGDPEWLVKFFVKECRSLCRTGLRTGYQAHTEALEEVRGQLQTTATLRRWMKQEYRFVCEYDEPTHWVRENRLLYAGLRDMVSGRYKDARVGRDIRNLLALFEPQEGKAAAALPVSVRDKLAELARLPLTRLNRHYARAFTWLRLYWRATSVSIGEGGVPYESFVLDMNELFESYIARRLTEELRPHGIAGHAQTRHWLGETGGIRIVPDLILKDRSGREVVLDTKYKLRTAQSENPDVFQMLAYMTARRASAGILLYAAGPERADKIKHTDKTIYRWSLQSEVSDSYEAHEKKLTCIISRIIHQFQKEQLS</sequence>
<evidence type="ECO:0008006" key="3">
    <source>
        <dbReference type="Google" id="ProtNLM"/>
    </source>
</evidence>
<dbReference type="Gene3D" id="3.90.320.10">
    <property type="match status" value="1"/>
</dbReference>